<dbReference type="Pfam" id="PF00814">
    <property type="entry name" value="TsaD"/>
    <property type="match status" value="1"/>
</dbReference>
<dbReference type="PANTHER" id="PTHR11735:SF11">
    <property type="entry name" value="TRNA THREONYLCARBAMOYLADENOSINE BIOSYNTHESIS PROTEIN TSAB"/>
    <property type="match status" value="1"/>
</dbReference>
<dbReference type="Proteomes" id="UP001228690">
    <property type="component" value="Chromosome"/>
</dbReference>
<feature type="domain" description="Gcp-like" evidence="2">
    <location>
        <begin position="49"/>
        <end position="145"/>
    </location>
</feature>
<dbReference type="EMBL" id="CP123443">
    <property type="protein sequence ID" value="WGK68322.1"/>
    <property type="molecule type" value="Genomic_DNA"/>
</dbReference>
<dbReference type="EC" id="2.3.1.234" evidence="3"/>
<dbReference type="Gene3D" id="3.30.420.40">
    <property type="match status" value="1"/>
</dbReference>
<accession>A0ABY8MEB0</accession>
<dbReference type="NCBIfam" id="TIGR03725">
    <property type="entry name" value="T6A_YeaZ"/>
    <property type="match status" value="1"/>
</dbReference>
<feature type="region of interest" description="Disordered" evidence="1">
    <location>
        <begin position="281"/>
        <end position="302"/>
    </location>
</feature>
<evidence type="ECO:0000313" key="3">
    <source>
        <dbReference type="EMBL" id="WGK68322.1"/>
    </source>
</evidence>
<keyword evidence="3" id="KW-0808">Transferase</keyword>
<dbReference type="SUPFAM" id="SSF53067">
    <property type="entry name" value="Actin-like ATPase domain"/>
    <property type="match status" value="1"/>
</dbReference>
<evidence type="ECO:0000259" key="2">
    <source>
        <dbReference type="Pfam" id="PF00814"/>
    </source>
</evidence>
<name>A0ABY8MEB0_9SPIO</name>
<organism evidence="3 4">
    <name type="scientific">Candidatus Haliotispira prima</name>
    <dbReference type="NCBI Taxonomy" id="3034016"/>
    <lineage>
        <taxon>Bacteria</taxon>
        <taxon>Pseudomonadati</taxon>
        <taxon>Spirochaetota</taxon>
        <taxon>Spirochaetia</taxon>
        <taxon>Spirochaetales</taxon>
        <taxon>Spirochaetaceae</taxon>
        <taxon>Candidatus Haliotispira</taxon>
    </lineage>
</organism>
<dbReference type="InterPro" id="IPR043129">
    <property type="entry name" value="ATPase_NBD"/>
</dbReference>
<evidence type="ECO:0000313" key="4">
    <source>
        <dbReference type="Proteomes" id="UP001228690"/>
    </source>
</evidence>
<keyword evidence="3" id="KW-0012">Acyltransferase</keyword>
<dbReference type="GO" id="GO:0061711">
    <property type="term" value="F:tRNA N(6)-L-threonylcarbamoyladenine synthase activity"/>
    <property type="evidence" value="ECO:0007669"/>
    <property type="project" value="UniProtKB-EC"/>
</dbReference>
<dbReference type="PANTHER" id="PTHR11735">
    <property type="entry name" value="TRNA N6-ADENOSINE THREONYLCARBAMOYLTRANSFERASE"/>
    <property type="match status" value="1"/>
</dbReference>
<evidence type="ECO:0000256" key="1">
    <source>
        <dbReference type="SAM" id="MobiDB-lite"/>
    </source>
</evidence>
<dbReference type="InterPro" id="IPR000905">
    <property type="entry name" value="Gcp-like_dom"/>
</dbReference>
<proteinExistence type="predicted"/>
<protein>
    <submittedName>
        <fullName evidence="3">tRNA (Adenosine(37)-N6)-threonylcarbamoyltransferase complex dimerization subunit type 1 TsaB</fullName>
        <ecNumber evidence="3">2.3.1.234</ecNumber>
    </submittedName>
</protein>
<sequence length="302" mass="33328">MESNNVEVKPARILAISGSNELLLSALQDESGRSFYRGHEPKPDGQGFQHNEQLVGLCESLFAEAKFRVQDVDAIGVDLGPGSFTGQRISLSFAKGLSLALAKPLVGFGTFCFWAHALGRHALGRDYRGDPLLILIDGRKRRFYAKLFVEDSPIRSGRASEHTWERAWERTWDLSSKDLWHLLLRQYGAEFLSGLCISGPGAPLFLEELAGGNRAAGELPDLEIDALEADALEADADFGRNLRLCPPPDRAALASGMLKLAGHKYRAQNYMQASDGPLYLRKSDAEEQRDSRQVDTDLKKGI</sequence>
<reference evidence="3 4" key="1">
    <citation type="submission" date="2023-04" db="EMBL/GenBank/DDBJ databases">
        <title>Spirochaete genome identified in red abalone sample constitutes a novel genus.</title>
        <authorList>
            <person name="Sharma S.P."/>
            <person name="Purcell C.M."/>
            <person name="Hyde J.R."/>
            <person name="Severin A.J."/>
        </authorList>
    </citation>
    <scope>NUCLEOTIDE SEQUENCE [LARGE SCALE GENOMIC DNA]</scope>
    <source>
        <strain evidence="3 4">SP-2023</strain>
    </source>
</reference>
<keyword evidence="4" id="KW-1185">Reference proteome</keyword>
<gene>
    <name evidence="3" type="primary">tsaB</name>
    <name evidence="3" type="ORF">P0082_07480</name>
</gene>
<dbReference type="RefSeq" id="WP_326926495.1">
    <property type="nucleotide sequence ID" value="NZ_CP123443.1"/>
</dbReference>
<dbReference type="InterPro" id="IPR022496">
    <property type="entry name" value="T6A_TsaB"/>
</dbReference>